<evidence type="ECO:0000256" key="9">
    <source>
        <dbReference type="SAM" id="SignalP"/>
    </source>
</evidence>
<dbReference type="SMART" id="SM00768">
    <property type="entry name" value="X8"/>
    <property type="match status" value="1"/>
</dbReference>
<protein>
    <submittedName>
        <fullName evidence="11">Glucan endo-1,3-beta-glucosidase 3</fullName>
    </submittedName>
</protein>
<sequence length="200" mass="19116">MKALVVTVLLLLSSTLAAAQWCVCRQDASQAALQKTIDYACGSGADCNSIHETGACYNPNTVAAHCSWAANSYYQNNKAKGATCDFTGTAALTTSDPSSSGCSYPTGASAVGTMTPTTAGTMGGGTPGTSTGTGTGTGTAGAGMGTGTATGTAGTGFGGLGPGTDASMDTAAAAGLLVPPRAGGLAAALVALLLSAMVLA</sequence>
<dbReference type="EMBL" id="EU959225">
    <property type="protein sequence ID" value="ACG31343.1"/>
    <property type="molecule type" value="mRNA"/>
</dbReference>
<dbReference type="ExpressionAtlas" id="B6T2L0">
    <property type="expression patterns" value="baseline and differential"/>
</dbReference>
<feature type="domain" description="X8" evidence="10">
    <location>
        <begin position="20"/>
        <end position="104"/>
    </location>
</feature>
<name>B6T2L0_MAIZE</name>
<evidence type="ECO:0000256" key="8">
    <source>
        <dbReference type="SAM" id="MobiDB-lite"/>
    </source>
</evidence>
<keyword evidence="5" id="KW-0472">Membrane</keyword>
<dbReference type="PANTHER" id="PTHR31044:SF117">
    <property type="entry name" value="OS07G0600700 PROTEIN"/>
    <property type="match status" value="1"/>
</dbReference>
<organism evidence="11">
    <name type="scientific">Zea mays</name>
    <name type="common">Maize</name>
    <dbReference type="NCBI Taxonomy" id="4577"/>
    <lineage>
        <taxon>Eukaryota</taxon>
        <taxon>Viridiplantae</taxon>
        <taxon>Streptophyta</taxon>
        <taxon>Embryophyta</taxon>
        <taxon>Tracheophyta</taxon>
        <taxon>Spermatophyta</taxon>
        <taxon>Magnoliopsida</taxon>
        <taxon>Liliopsida</taxon>
        <taxon>Poales</taxon>
        <taxon>Poaceae</taxon>
        <taxon>PACMAD clade</taxon>
        <taxon>Panicoideae</taxon>
        <taxon>Andropogonodae</taxon>
        <taxon>Andropogoneae</taxon>
        <taxon>Tripsacinae</taxon>
        <taxon>Zea</taxon>
    </lineage>
</organism>
<dbReference type="GeneID" id="100192793"/>
<dbReference type="Gene3D" id="1.20.58.1040">
    <property type="match status" value="1"/>
</dbReference>
<evidence type="ECO:0000256" key="1">
    <source>
        <dbReference type="ARBA" id="ARBA00004609"/>
    </source>
</evidence>
<feature type="region of interest" description="Disordered" evidence="8">
    <location>
        <begin position="115"/>
        <end position="145"/>
    </location>
</feature>
<dbReference type="RefSeq" id="NP_001148400.2">
    <property type="nucleotide sequence ID" value="NM_001154928.2"/>
</dbReference>
<dbReference type="Pfam" id="PF07983">
    <property type="entry name" value="X8"/>
    <property type="match status" value="1"/>
</dbReference>
<keyword evidence="2" id="KW-1003">Cell membrane</keyword>
<feature type="compositionally biased region" description="Gly residues" evidence="8">
    <location>
        <begin position="121"/>
        <end position="145"/>
    </location>
</feature>
<keyword evidence="7" id="KW-0325">Glycoprotein</keyword>
<feature type="signal peptide" evidence="9">
    <location>
        <begin position="1"/>
        <end position="19"/>
    </location>
</feature>
<accession>B6T2L0</accession>
<evidence type="ECO:0000256" key="7">
    <source>
        <dbReference type="ARBA" id="ARBA00023180"/>
    </source>
</evidence>
<feature type="chain" id="PRO_5002847345" evidence="9">
    <location>
        <begin position="20"/>
        <end position="200"/>
    </location>
</feature>
<keyword evidence="4 9" id="KW-0732">Signal</keyword>
<dbReference type="CAZy" id="CBM43">
    <property type="family name" value="Carbohydrate-Binding Module Family 43"/>
</dbReference>
<dbReference type="PANTHER" id="PTHR31044">
    <property type="entry name" value="BETA-1,3 GLUCANASE"/>
    <property type="match status" value="1"/>
</dbReference>
<dbReference type="InterPro" id="IPR044788">
    <property type="entry name" value="X8_dom_prot"/>
</dbReference>
<evidence type="ECO:0000313" key="11">
    <source>
        <dbReference type="EMBL" id="ACG31343.1"/>
    </source>
</evidence>
<dbReference type="InterPro" id="IPR012946">
    <property type="entry name" value="X8"/>
</dbReference>
<evidence type="ECO:0000256" key="5">
    <source>
        <dbReference type="ARBA" id="ARBA00023136"/>
    </source>
</evidence>
<keyword evidence="3" id="KW-0449">Lipoprotein</keyword>
<dbReference type="FunFam" id="1.20.58.1040:FF:000001">
    <property type="entry name" value="Glucan endo-1,3-beta-glucosidase 4"/>
    <property type="match status" value="1"/>
</dbReference>
<keyword evidence="3" id="KW-0336">GPI-anchor</keyword>
<keyword evidence="6" id="KW-1015">Disulfide bond</keyword>
<dbReference type="OrthoDB" id="1930814at2759"/>
<dbReference type="GO" id="GO:0009506">
    <property type="term" value="C:plasmodesma"/>
    <property type="evidence" value="ECO:0007669"/>
    <property type="project" value="UniProtKB-ARBA"/>
</dbReference>
<evidence type="ECO:0000256" key="6">
    <source>
        <dbReference type="ARBA" id="ARBA00023157"/>
    </source>
</evidence>
<dbReference type="AlphaFoldDB" id="B6T2L0"/>
<evidence type="ECO:0000256" key="3">
    <source>
        <dbReference type="ARBA" id="ARBA00022622"/>
    </source>
</evidence>
<evidence type="ECO:0000256" key="4">
    <source>
        <dbReference type="ARBA" id="ARBA00022729"/>
    </source>
</evidence>
<dbReference type="GO" id="GO:0098552">
    <property type="term" value="C:side of membrane"/>
    <property type="evidence" value="ECO:0007669"/>
    <property type="project" value="UniProtKB-KW"/>
</dbReference>
<dbReference type="KEGG" id="zma:100192793"/>
<evidence type="ECO:0000256" key="2">
    <source>
        <dbReference type="ARBA" id="ARBA00022475"/>
    </source>
</evidence>
<evidence type="ECO:0000259" key="10">
    <source>
        <dbReference type="SMART" id="SM00768"/>
    </source>
</evidence>
<proteinExistence type="evidence at transcript level"/>
<dbReference type="GO" id="GO:0005886">
    <property type="term" value="C:plasma membrane"/>
    <property type="evidence" value="ECO:0007669"/>
    <property type="project" value="UniProtKB-SubCell"/>
</dbReference>
<reference evidence="11" key="1">
    <citation type="journal article" date="2009" name="Plant Mol. Biol.">
        <title>Insights into corn genes derived from large-scale cDNA sequencing.</title>
        <authorList>
            <person name="Alexandrov N.N."/>
            <person name="Brover V.V."/>
            <person name="Freidin S."/>
            <person name="Troukhan M.E."/>
            <person name="Tatarinova T.V."/>
            <person name="Zhang H."/>
            <person name="Swaller T.J."/>
            <person name="Lu Y.P."/>
            <person name="Bouck J."/>
            <person name="Flavell R.B."/>
            <person name="Feldmann K.A."/>
        </authorList>
    </citation>
    <scope>NUCLEOTIDE SEQUENCE</scope>
</reference>
<comment type="subcellular location">
    <subcellularLocation>
        <location evidence="1">Cell membrane</location>
        <topology evidence="1">Lipid-anchor</topology>
        <topology evidence="1">GPI-anchor</topology>
    </subcellularLocation>
</comment>